<evidence type="ECO:0000256" key="1">
    <source>
        <dbReference type="SAM" id="Phobius"/>
    </source>
</evidence>
<proteinExistence type="predicted"/>
<evidence type="ECO:0000313" key="3">
    <source>
        <dbReference type="Proteomes" id="UP001589838"/>
    </source>
</evidence>
<keyword evidence="1" id="KW-0812">Transmembrane</keyword>
<dbReference type="RefSeq" id="WP_335961304.1">
    <property type="nucleotide sequence ID" value="NZ_JAXBLX010000016.1"/>
</dbReference>
<protein>
    <submittedName>
        <fullName evidence="2">Uncharacterized protein</fullName>
    </submittedName>
</protein>
<evidence type="ECO:0000313" key="2">
    <source>
        <dbReference type="EMBL" id="MFC0470029.1"/>
    </source>
</evidence>
<comment type="caution">
    <text evidence="2">The sequence shown here is derived from an EMBL/GenBank/DDBJ whole genome shotgun (WGS) entry which is preliminary data.</text>
</comment>
<name>A0ABV6K9P2_9BACI</name>
<keyword evidence="3" id="KW-1185">Reference proteome</keyword>
<gene>
    <name evidence="2" type="ORF">ACFFHM_05685</name>
</gene>
<dbReference type="EMBL" id="JBHLUX010000017">
    <property type="protein sequence ID" value="MFC0470029.1"/>
    <property type="molecule type" value="Genomic_DNA"/>
</dbReference>
<keyword evidence="1" id="KW-0472">Membrane</keyword>
<dbReference type="Proteomes" id="UP001589838">
    <property type="component" value="Unassembled WGS sequence"/>
</dbReference>
<feature type="transmembrane region" description="Helical" evidence="1">
    <location>
        <begin position="38"/>
        <end position="56"/>
    </location>
</feature>
<keyword evidence="1" id="KW-1133">Transmembrane helix</keyword>
<reference evidence="2 3" key="1">
    <citation type="submission" date="2024-09" db="EMBL/GenBank/DDBJ databases">
        <authorList>
            <person name="Sun Q."/>
            <person name="Mori K."/>
        </authorList>
    </citation>
    <scope>NUCLEOTIDE SEQUENCE [LARGE SCALE GENOMIC DNA]</scope>
    <source>
        <strain evidence="2 3">NCAIM B.02610</strain>
    </source>
</reference>
<accession>A0ABV6K9P2</accession>
<organism evidence="2 3">
    <name type="scientific">Halalkalibacter kiskunsagensis</name>
    <dbReference type="NCBI Taxonomy" id="1548599"/>
    <lineage>
        <taxon>Bacteria</taxon>
        <taxon>Bacillati</taxon>
        <taxon>Bacillota</taxon>
        <taxon>Bacilli</taxon>
        <taxon>Bacillales</taxon>
        <taxon>Bacillaceae</taxon>
        <taxon>Halalkalibacter</taxon>
    </lineage>
</organism>
<sequence length="105" mass="12338">MNNHEDQEQELIFKQLTRHFLQDQLEQLKGNKPDKNKSFVYLESTTLNILLVYLLMNMNVKNRNESVNSSTIDSVPEEILEELNTVINQNKDKFEEIINQLKDGT</sequence>